<keyword evidence="2" id="KW-1185">Reference proteome</keyword>
<sequence length="187" mass="20190">MAGVLLWVICPKENASFSATTLYSLVPRNRLQARSYNSKGCSRLESSTGVYAAASLSSPVANPLRTSAEKVYERSGADLSKLAKATFRLRCGLSTVVTFTEKMGSKGLQASGIRIHAKWELGGFLAWQQGRLVGLACKAPAAILHQKDEISKILEIGLRCTTAFPIGRPSMPFSQCQGYGKLIYADV</sequence>
<organism evidence="1 2">
    <name type="scientific">Salix udensis</name>
    <dbReference type="NCBI Taxonomy" id="889485"/>
    <lineage>
        <taxon>Eukaryota</taxon>
        <taxon>Viridiplantae</taxon>
        <taxon>Streptophyta</taxon>
        <taxon>Embryophyta</taxon>
        <taxon>Tracheophyta</taxon>
        <taxon>Spermatophyta</taxon>
        <taxon>Magnoliopsida</taxon>
        <taxon>eudicotyledons</taxon>
        <taxon>Gunneridae</taxon>
        <taxon>Pentapetalae</taxon>
        <taxon>rosids</taxon>
        <taxon>fabids</taxon>
        <taxon>Malpighiales</taxon>
        <taxon>Salicaceae</taxon>
        <taxon>Saliceae</taxon>
        <taxon>Salix</taxon>
    </lineage>
</organism>
<reference evidence="1 2" key="1">
    <citation type="journal article" date="2023" name="Int. J. Mol. Sci.">
        <title>De Novo Assembly and Annotation of 11 Diverse Shrub Willow (Salix) Genomes Reveals Novel Gene Organization in Sex-Linked Regions.</title>
        <authorList>
            <person name="Hyden B."/>
            <person name="Feng K."/>
            <person name="Yates T.B."/>
            <person name="Jawdy S."/>
            <person name="Cereghino C."/>
            <person name="Smart L.B."/>
            <person name="Muchero W."/>
        </authorList>
    </citation>
    <scope>NUCLEOTIDE SEQUENCE [LARGE SCALE GENOMIC DNA]</scope>
    <source>
        <tissue evidence="1">Shoot tip</tissue>
    </source>
</reference>
<name>A0AAD6KBG3_9ROSI</name>
<protein>
    <submittedName>
        <fullName evidence="1">Uncharacterized protein</fullName>
    </submittedName>
</protein>
<evidence type="ECO:0000313" key="1">
    <source>
        <dbReference type="EMBL" id="KAJ6420481.1"/>
    </source>
</evidence>
<dbReference type="EMBL" id="JAPFFJ010000008">
    <property type="protein sequence ID" value="KAJ6420481.1"/>
    <property type="molecule type" value="Genomic_DNA"/>
</dbReference>
<proteinExistence type="predicted"/>
<dbReference type="Proteomes" id="UP001162972">
    <property type="component" value="Chromosome 17"/>
</dbReference>
<accession>A0AAD6KBG3</accession>
<comment type="caution">
    <text evidence="1">The sequence shown here is derived from an EMBL/GenBank/DDBJ whole genome shotgun (WGS) entry which is preliminary data.</text>
</comment>
<gene>
    <name evidence="1" type="ORF">OIU84_027923</name>
</gene>
<evidence type="ECO:0000313" key="2">
    <source>
        <dbReference type="Proteomes" id="UP001162972"/>
    </source>
</evidence>
<dbReference type="AlphaFoldDB" id="A0AAD6KBG3"/>